<protein>
    <submittedName>
        <fullName evidence="1">Uncharacterized protein</fullName>
    </submittedName>
</protein>
<name>A0A7J9FQM9_9ROSI</name>
<proteinExistence type="predicted"/>
<sequence>MLKLWKWYQNCLAIHPVKTQVLSSGLIWGFGDIAAQTITHSTAKKHHHLQSLHHMIHRALGNYNARKI</sequence>
<reference evidence="1 2" key="1">
    <citation type="journal article" date="2019" name="Genome Biol. Evol.">
        <title>Insights into the evolution of the New World diploid cottons (Gossypium, subgenus Houzingenia) based on genome sequencing.</title>
        <authorList>
            <person name="Grover C.E."/>
            <person name="Arick M.A. 2nd"/>
            <person name="Thrash A."/>
            <person name="Conover J.L."/>
            <person name="Sanders W.S."/>
            <person name="Peterson D.G."/>
            <person name="Frelichowski J.E."/>
            <person name="Scheffler J.A."/>
            <person name="Scheffler B.E."/>
            <person name="Wendel J.F."/>
        </authorList>
    </citation>
    <scope>NUCLEOTIDE SEQUENCE [LARGE SCALE GENOMIC DNA]</scope>
    <source>
        <strain evidence="1">8</strain>
        <tissue evidence="1">Leaf</tissue>
    </source>
</reference>
<organism evidence="1 2">
    <name type="scientific">Gossypium trilobum</name>
    <dbReference type="NCBI Taxonomy" id="34281"/>
    <lineage>
        <taxon>Eukaryota</taxon>
        <taxon>Viridiplantae</taxon>
        <taxon>Streptophyta</taxon>
        <taxon>Embryophyta</taxon>
        <taxon>Tracheophyta</taxon>
        <taxon>Spermatophyta</taxon>
        <taxon>Magnoliopsida</taxon>
        <taxon>eudicotyledons</taxon>
        <taxon>Gunneridae</taxon>
        <taxon>Pentapetalae</taxon>
        <taxon>rosids</taxon>
        <taxon>malvids</taxon>
        <taxon>Malvales</taxon>
        <taxon>Malvaceae</taxon>
        <taxon>Malvoideae</taxon>
        <taxon>Gossypium</taxon>
    </lineage>
</organism>
<evidence type="ECO:0000313" key="1">
    <source>
        <dbReference type="EMBL" id="MBA0787600.1"/>
    </source>
</evidence>
<dbReference type="Proteomes" id="UP000593568">
    <property type="component" value="Unassembled WGS sequence"/>
</dbReference>
<accession>A0A7J9FQM9</accession>
<comment type="caution">
    <text evidence="1">The sequence shown here is derived from an EMBL/GenBank/DDBJ whole genome shotgun (WGS) entry which is preliminary data.</text>
</comment>
<dbReference type="EMBL" id="JABEZW010226140">
    <property type="protein sequence ID" value="MBA0787600.1"/>
    <property type="molecule type" value="Genomic_DNA"/>
</dbReference>
<dbReference type="AlphaFoldDB" id="A0A7J9FQM9"/>
<keyword evidence="2" id="KW-1185">Reference proteome</keyword>
<evidence type="ECO:0000313" key="2">
    <source>
        <dbReference type="Proteomes" id="UP000593568"/>
    </source>
</evidence>
<gene>
    <name evidence="1" type="ORF">Gotri_025055</name>
</gene>